<sequence length="328" mass="37165">MKRLVVLALCLHLSQELPPAQKDVLAALKDQQIPLYAQVLSGEPLVNYVNNNQELFRAELAPPTASLEKKLMKSKFLNQNRKPIVNDELDTAADIPKSFDARTQWPDCPSLEYIRDQANCAERMLHDFEGCGGYLLHERSHVAKVNREKIQELGWEVLPHPPYSTDLAPSDYLLFRALMQHFEVELSADDILSCCDECGFGCDGGWPQNAWDFFVVQGVVSGGVYGTKDACRPYEIQPCGHHQNKTHIPECHGDAETPKCRKKCQKGYNVPYKKDKVHGRRRIPGKTSYQLPNSAKSIQRDIIKYGPVVAAFTVYEDFMHYKSGIYKP</sequence>
<dbReference type="Gene3D" id="3.90.70.10">
    <property type="entry name" value="Cysteine proteinases"/>
    <property type="match status" value="1"/>
</dbReference>
<feature type="domain" description="Peptidase C1A papain C-terminal" evidence="2">
    <location>
        <begin position="95"/>
        <end position="328"/>
    </location>
</feature>
<feature type="signal peptide" evidence="1">
    <location>
        <begin position="1"/>
        <end position="16"/>
    </location>
</feature>
<accession>A0A3P8HHC9</accession>
<dbReference type="OrthoDB" id="6437521at2759"/>
<name>A0A183GN22_HELPZ</name>
<reference evidence="3 4" key="1">
    <citation type="submission" date="2018-11" db="EMBL/GenBank/DDBJ databases">
        <authorList>
            <consortium name="Pathogen Informatics"/>
        </authorList>
    </citation>
    <scope>NUCLEOTIDE SEQUENCE [LARGE SCALE GENOMIC DNA]</scope>
</reference>
<dbReference type="Proteomes" id="UP000050761">
    <property type="component" value="Unassembled WGS sequence"/>
</dbReference>
<dbReference type="WBParaSite" id="HPBE_0002409201-mRNA-1">
    <property type="protein sequence ID" value="HPBE_0002409201-mRNA-1"/>
    <property type="gene ID" value="HPBE_0002409201"/>
</dbReference>
<reference evidence="5" key="2">
    <citation type="submission" date="2019-09" db="UniProtKB">
        <authorList>
            <consortium name="WormBaseParasite"/>
        </authorList>
    </citation>
    <scope>IDENTIFICATION</scope>
</reference>
<dbReference type="PANTHER" id="PTHR46060:SF1">
    <property type="entry name" value="MARINER MOS1 TRANSPOSASE-LIKE PROTEIN"/>
    <property type="match status" value="1"/>
</dbReference>
<proteinExistence type="predicted"/>
<dbReference type="EMBL" id="UZAH01035834">
    <property type="protein sequence ID" value="VDP42806.1"/>
    <property type="molecule type" value="Genomic_DNA"/>
</dbReference>
<dbReference type="InterPro" id="IPR038765">
    <property type="entry name" value="Papain-like_cys_pep_sf"/>
</dbReference>
<dbReference type="AlphaFoldDB" id="A0A183GN22"/>
<dbReference type="GO" id="GO:0008234">
    <property type="term" value="F:cysteine-type peptidase activity"/>
    <property type="evidence" value="ECO:0007669"/>
    <property type="project" value="InterPro"/>
</dbReference>
<dbReference type="InterPro" id="IPR000668">
    <property type="entry name" value="Peptidase_C1A_C"/>
</dbReference>
<evidence type="ECO:0000313" key="4">
    <source>
        <dbReference type="Proteomes" id="UP000050761"/>
    </source>
</evidence>
<evidence type="ECO:0000313" key="5">
    <source>
        <dbReference type="WBParaSite" id="HPBE_0002409201-mRNA-1"/>
    </source>
</evidence>
<keyword evidence="4" id="KW-1185">Reference proteome</keyword>
<keyword evidence="1" id="KW-0732">Signal</keyword>
<dbReference type="PANTHER" id="PTHR46060">
    <property type="entry name" value="MARINER MOS1 TRANSPOSASE-LIKE PROTEIN"/>
    <property type="match status" value="1"/>
</dbReference>
<organism evidence="4 5">
    <name type="scientific">Heligmosomoides polygyrus</name>
    <name type="common">Parasitic roundworm</name>
    <dbReference type="NCBI Taxonomy" id="6339"/>
    <lineage>
        <taxon>Eukaryota</taxon>
        <taxon>Metazoa</taxon>
        <taxon>Ecdysozoa</taxon>
        <taxon>Nematoda</taxon>
        <taxon>Chromadorea</taxon>
        <taxon>Rhabditida</taxon>
        <taxon>Rhabditina</taxon>
        <taxon>Rhabditomorpha</taxon>
        <taxon>Strongyloidea</taxon>
        <taxon>Heligmosomidae</taxon>
        <taxon>Heligmosomoides</taxon>
    </lineage>
</organism>
<dbReference type="InterPro" id="IPR052709">
    <property type="entry name" value="Transposase-MT_Hybrid"/>
</dbReference>
<evidence type="ECO:0000259" key="2">
    <source>
        <dbReference type="SMART" id="SM00645"/>
    </source>
</evidence>
<gene>
    <name evidence="3" type="ORF">HPBE_LOCUS24091</name>
</gene>
<dbReference type="GO" id="GO:0006508">
    <property type="term" value="P:proteolysis"/>
    <property type="evidence" value="ECO:0007669"/>
    <property type="project" value="InterPro"/>
</dbReference>
<dbReference type="Pfam" id="PF00112">
    <property type="entry name" value="Peptidase_C1"/>
    <property type="match status" value="1"/>
</dbReference>
<dbReference type="SUPFAM" id="SSF54001">
    <property type="entry name" value="Cysteine proteinases"/>
    <property type="match status" value="2"/>
</dbReference>
<evidence type="ECO:0000256" key="1">
    <source>
        <dbReference type="SAM" id="SignalP"/>
    </source>
</evidence>
<protein>
    <submittedName>
        <fullName evidence="5">Pept_C1 domain-containing protein</fullName>
    </submittedName>
</protein>
<evidence type="ECO:0000313" key="3">
    <source>
        <dbReference type="EMBL" id="VDP42806.1"/>
    </source>
</evidence>
<accession>A0A183GN22</accession>
<feature type="chain" id="PRO_5044552164" evidence="1">
    <location>
        <begin position="17"/>
        <end position="328"/>
    </location>
</feature>
<dbReference type="SMART" id="SM00645">
    <property type="entry name" value="Pept_C1"/>
    <property type="match status" value="1"/>
</dbReference>